<organism evidence="1">
    <name type="scientific">Timema bartmani</name>
    <dbReference type="NCBI Taxonomy" id="61472"/>
    <lineage>
        <taxon>Eukaryota</taxon>
        <taxon>Metazoa</taxon>
        <taxon>Ecdysozoa</taxon>
        <taxon>Arthropoda</taxon>
        <taxon>Hexapoda</taxon>
        <taxon>Insecta</taxon>
        <taxon>Pterygota</taxon>
        <taxon>Neoptera</taxon>
        <taxon>Polyneoptera</taxon>
        <taxon>Phasmatodea</taxon>
        <taxon>Timematodea</taxon>
        <taxon>Timematoidea</taxon>
        <taxon>Timematidae</taxon>
        <taxon>Timema</taxon>
    </lineage>
</organism>
<dbReference type="AlphaFoldDB" id="A0A7R9EYM8"/>
<proteinExistence type="predicted"/>
<protein>
    <submittedName>
        <fullName evidence="1">Uncharacterized protein</fullName>
    </submittedName>
</protein>
<reference evidence="1" key="1">
    <citation type="submission" date="2020-11" db="EMBL/GenBank/DDBJ databases">
        <authorList>
            <person name="Tran Van P."/>
        </authorList>
    </citation>
    <scope>NUCLEOTIDE SEQUENCE</scope>
</reference>
<gene>
    <name evidence="1" type="ORF">TBIB3V08_LOCUS6189</name>
</gene>
<sequence>MFQEICSTPYFGNDFWSIRWGHYCVLFAVRFATSANQYNANARRRFSQARVDGKMFSSPPHPVEKFLRAPLLPIYSHFGAGLERLNLEEVYPYLRGKRVENYLGKNLVHPTGIELLSARHRQPFYCESGRGDTITEAGRNLLKEQKY</sequence>
<accession>A0A7R9EYM8</accession>
<name>A0A7R9EYM8_9NEOP</name>
<evidence type="ECO:0000313" key="1">
    <source>
        <dbReference type="EMBL" id="CAD7443791.1"/>
    </source>
</evidence>
<dbReference type="EMBL" id="OD566340">
    <property type="protein sequence ID" value="CAD7443791.1"/>
    <property type="molecule type" value="Genomic_DNA"/>
</dbReference>